<evidence type="ECO:0000313" key="4">
    <source>
        <dbReference type="EMBL" id="KAK8040116.1"/>
    </source>
</evidence>
<accession>A0ABR1T232</accession>
<dbReference type="InterPro" id="IPR036908">
    <property type="entry name" value="RlpA-like_sf"/>
</dbReference>
<dbReference type="EMBL" id="JAQQWK010000006">
    <property type="protein sequence ID" value="KAK8040116.1"/>
    <property type="molecule type" value="Genomic_DNA"/>
</dbReference>
<dbReference type="CDD" id="cd22191">
    <property type="entry name" value="DPBB_RlpA_EXP_N-like"/>
    <property type="match status" value="1"/>
</dbReference>
<reference evidence="4 5" key="1">
    <citation type="submission" date="2023-01" db="EMBL/GenBank/DDBJ databases">
        <title>Analysis of 21 Apiospora genomes using comparative genomics revels a genus with tremendous synthesis potential of carbohydrate active enzymes and secondary metabolites.</title>
        <authorList>
            <person name="Sorensen T."/>
        </authorList>
    </citation>
    <scope>NUCLEOTIDE SEQUENCE [LARGE SCALE GENOMIC DNA]</scope>
    <source>
        <strain evidence="4 5">CBS 33761</strain>
    </source>
</reference>
<proteinExistence type="predicted"/>
<keyword evidence="1" id="KW-0732">Signal</keyword>
<protein>
    <recommendedName>
        <fullName evidence="6">RlpA-like protein double-psi beta-barrel domain-containing protein</fullName>
    </recommendedName>
</protein>
<keyword evidence="3" id="KW-0472">Membrane</keyword>
<sequence>MAEPRHPEPVYQTPDWETPSHPLRASLLDRIKEFPRRKNAPLFVRAPSDGTQHAPAKEGELGAGAALPSSQPTRSPLQRRLDAVLPPHRTYLGGRSRRFLLLCLAALLLAVVLALAIGLGVGLSHKKSSTKNLPLPSNHGVFTGDLTYYGPGLGACGVTSSDGDAIVSVSHITFDAAGANRDGGGNPNANPLCGKKIRIQRDYKEGGGAGGGGGNRSVDVTVVDRCTGCQPADLDTTISVFTQLAPEDSGRVLMSWAWLE</sequence>
<dbReference type="SUPFAM" id="SSF50685">
    <property type="entry name" value="Barwin-like endoglucanases"/>
    <property type="match status" value="1"/>
</dbReference>
<dbReference type="InterPro" id="IPR051477">
    <property type="entry name" value="Expansin_CellWall"/>
</dbReference>
<dbReference type="PANTHER" id="PTHR31836">
    <property type="match status" value="1"/>
</dbReference>
<evidence type="ECO:0000256" key="2">
    <source>
        <dbReference type="SAM" id="MobiDB-lite"/>
    </source>
</evidence>
<gene>
    <name evidence="4" type="ORF">PG993_008527</name>
</gene>
<dbReference type="Proteomes" id="UP001444661">
    <property type="component" value="Unassembled WGS sequence"/>
</dbReference>
<evidence type="ECO:0008006" key="6">
    <source>
        <dbReference type="Google" id="ProtNLM"/>
    </source>
</evidence>
<evidence type="ECO:0000256" key="1">
    <source>
        <dbReference type="ARBA" id="ARBA00022729"/>
    </source>
</evidence>
<keyword evidence="3" id="KW-0812">Transmembrane</keyword>
<name>A0ABR1T232_9PEZI</name>
<organism evidence="4 5">
    <name type="scientific">Apiospora rasikravindrae</name>
    <dbReference type="NCBI Taxonomy" id="990691"/>
    <lineage>
        <taxon>Eukaryota</taxon>
        <taxon>Fungi</taxon>
        <taxon>Dikarya</taxon>
        <taxon>Ascomycota</taxon>
        <taxon>Pezizomycotina</taxon>
        <taxon>Sordariomycetes</taxon>
        <taxon>Xylariomycetidae</taxon>
        <taxon>Amphisphaeriales</taxon>
        <taxon>Apiosporaceae</taxon>
        <taxon>Apiospora</taxon>
    </lineage>
</organism>
<keyword evidence="5" id="KW-1185">Reference proteome</keyword>
<feature type="transmembrane region" description="Helical" evidence="3">
    <location>
        <begin position="99"/>
        <end position="123"/>
    </location>
</feature>
<evidence type="ECO:0000256" key="3">
    <source>
        <dbReference type="SAM" id="Phobius"/>
    </source>
</evidence>
<feature type="region of interest" description="Disordered" evidence="2">
    <location>
        <begin position="1"/>
        <end position="21"/>
    </location>
</feature>
<evidence type="ECO:0000313" key="5">
    <source>
        <dbReference type="Proteomes" id="UP001444661"/>
    </source>
</evidence>
<keyword evidence="3" id="KW-1133">Transmembrane helix</keyword>
<comment type="caution">
    <text evidence="4">The sequence shown here is derived from an EMBL/GenBank/DDBJ whole genome shotgun (WGS) entry which is preliminary data.</text>
</comment>
<dbReference type="Gene3D" id="2.40.40.10">
    <property type="entry name" value="RlpA-like domain"/>
    <property type="match status" value="1"/>
</dbReference>
<dbReference type="PANTHER" id="PTHR31836:SF27">
    <property type="entry name" value="RLPA-LIKE PROTEIN DOUBLE-PSI BETA-BARREL DOMAIN-CONTAINING PROTEIN"/>
    <property type="match status" value="1"/>
</dbReference>